<feature type="region of interest" description="Disordered" evidence="1">
    <location>
        <begin position="28"/>
        <end position="56"/>
    </location>
</feature>
<proteinExistence type="predicted"/>
<evidence type="ECO:0000256" key="1">
    <source>
        <dbReference type="SAM" id="MobiDB-lite"/>
    </source>
</evidence>
<dbReference type="Proteomes" id="UP001221898">
    <property type="component" value="Unassembled WGS sequence"/>
</dbReference>
<dbReference type="EMBL" id="JAINUG010000407">
    <property type="protein sequence ID" value="KAJ8372330.1"/>
    <property type="molecule type" value="Genomic_DNA"/>
</dbReference>
<dbReference type="AlphaFoldDB" id="A0AAD7RA40"/>
<protein>
    <submittedName>
        <fullName evidence="2">Uncharacterized protein</fullName>
    </submittedName>
</protein>
<comment type="caution">
    <text evidence="2">The sequence shown here is derived from an EMBL/GenBank/DDBJ whole genome shotgun (WGS) entry which is preliminary data.</text>
</comment>
<feature type="region of interest" description="Disordered" evidence="1">
    <location>
        <begin position="81"/>
        <end position="103"/>
    </location>
</feature>
<organism evidence="2 3">
    <name type="scientific">Aldrovandia affinis</name>
    <dbReference type="NCBI Taxonomy" id="143900"/>
    <lineage>
        <taxon>Eukaryota</taxon>
        <taxon>Metazoa</taxon>
        <taxon>Chordata</taxon>
        <taxon>Craniata</taxon>
        <taxon>Vertebrata</taxon>
        <taxon>Euteleostomi</taxon>
        <taxon>Actinopterygii</taxon>
        <taxon>Neopterygii</taxon>
        <taxon>Teleostei</taxon>
        <taxon>Notacanthiformes</taxon>
        <taxon>Halosauridae</taxon>
        <taxon>Aldrovandia</taxon>
    </lineage>
</organism>
<name>A0AAD7RA40_9TELE</name>
<sequence length="103" mass="10731">MMGARAPPLQGLNAEASGWSYVGRNASVKGKAVQSMTDRDPCRRSGSAPSSRATAMVPHPSVKAVAVLIVRLLSRHQGFHRTAVTQRQHPALSGGQESAGTAG</sequence>
<evidence type="ECO:0000313" key="3">
    <source>
        <dbReference type="Proteomes" id="UP001221898"/>
    </source>
</evidence>
<evidence type="ECO:0000313" key="2">
    <source>
        <dbReference type="EMBL" id="KAJ8372330.1"/>
    </source>
</evidence>
<reference evidence="2" key="1">
    <citation type="journal article" date="2023" name="Science">
        <title>Genome structures resolve the early diversification of teleost fishes.</title>
        <authorList>
            <person name="Parey E."/>
            <person name="Louis A."/>
            <person name="Montfort J."/>
            <person name="Bouchez O."/>
            <person name="Roques C."/>
            <person name="Iampietro C."/>
            <person name="Lluch J."/>
            <person name="Castinel A."/>
            <person name="Donnadieu C."/>
            <person name="Desvignes T."/>
            <person name="Floi Bucao C."/>
            <person name="Jouanno E."/>
            <person name="Wen M."/>
            <person name="Mejri S."/>
            <person name="Dirks R."/>
            <person name="Jansen H."/>
            <person name="Henkel C."/>
            <person name="Chen W.J."/>
            <person name="Zahm M."/>
            <person name="Cabau C."/>
            <person name="Klopp C."/>
            <person name="Thompson A.W."/>
            <person name="Robinson-Rechavi M."/>
            <person name="Braasch I."/>
            <person name="Lecointre G."/>
            <person name="Bobe J."/>
            <person name="Postlethwait J.H."/>
            <person name="Berthelot C."/>
            <person name="Roest Crollius H."/>
            <person name="Guiguen Y."/>
        </authorList>
    </citation>
    <scope>NUCLEOTIDE SEQUENCE</scope>
    <source>
        <strain evidence="2">NC1722</strain>
    </source>
</reference>
<gene>
    <name evidence="2" type="ORF">AAFF_G00290600</name>
</gene>
<keyword evidence="3" id="KW-1185">Reference proteome</keyword>
<accession>A0AAD7RA40</accession>